<dbReference type="AlphaFoldDB" id="A0AAW5SX70"/>
<protein>
    <submittedName>
        <fullName evidence="1">Uncharacterized protein</fullName>
    </submittedName>
</protein>
<reference evidence="1" key="2">
    <citation type="journal article" date="2022" name="BMC Genomics">
        <title>Comparative genome analysis of mycobacteria focusing on tRNA and non-coding RNA.</title>
        <authorList>
            <person name="Behra P.R.K."/>
            <person name="Pettersson B.M.F."/>
            <person name="Ramesh M."/>
            <person name="Das S."/>
            <person name="Dasgupta S."/>
            <person name="Kirsebom L.A."/>
        </authorList>
    </citation>
    <scope>NUCLEOTIDE SEQUENCE</scope>
    <source>
        <strain evidence="1">DSM 44242</strain>
    </source>
</reference>
<dbReference type="Proteomes" id="UP001141659">
    <property type="component" value="Unassembled WGS sequence"/>
</dbReference>
<reference evidence="1" key="1">
    <citation type="submission" date="2020-07" db="EMBL/GenBank/DDBJ databases">
        <authorList>
            <person name="Pettersson B.M.F."/>
            <person name="Behra P.R.K."/>
            <person name="Ramesh M."/>
            <person name="Das S."/>
            <person name="Dasgupta S."/>
            <person name="Kirsebom L.A."/>
        </authorList>
    </citation>
    <scope>NUCLEOTIDE SEQUENCE</scope>
    <source>
        <strain evidence="1">DSM 44242</strain>
    </source>
</reference>
<dbReference type="RefSeq" id="WP_036446553.1">
    <property type="nucleotide sequence ID" value="NZ_JACKVC010000006.1"/>
</dbReference>
<dbReference type="EMBL" id="JACKVC010000006">
    <property type="protein sequence ID" value="MCV7386488.1"/>
    <property type="molecule type" value="Genomic_DNA"/>
</dbReference>
<proteinExistence type="predicted"/>
<comment type="caution">
    <text evidence="1">The sequence shown here is derived from an EMBL/GenBank/DDBJ whole genome shotgun (WGS) entry which is preliminary data.</text>
</comment>
<organism evidence="1 2">
    <name type="scientific">Mycolicibacterium porcinum</name>
    <dbReference type="NCBI Taxonomy" id="39693"/>
    <lineage>
        <taxon>Bacteria</taxon>
        <taxon>Bacillati</taxon>
        <taxon>Actinomycetota</taxon>
        <taxon>Actinomycetes</taxon>
        <taxon>Mycobacteriales</taxon>
        <taxon>Mycobacteriaceae</taxon>
        <taxon>Mycolicibacterium</taxon>
    </lineage>
</organism>
<evidence type="ECO:0000313" key="1">
    <source>
        <dbReference type="EMBL" id="MCV7386488.1"/>
    </source>
</evidence>
<name>A0AAW5SX70_9MYCO</name>
<evidence type="ECO:0000313" key="2">
    <source>
        <dbReference type="Proteomes" id="UP001141659"/>
    </source>
</evidence>
<sequence length="181" mass="19468">MSEPIVERFYWSTPHDVIAITHDGSVAQPIFPAGIENLADTPLSNQVVVLTKIRDAEGREIGIGSELEWTEGDKLHVAFTITLPARGVLASYQVKDYANPKLVELFSTVHETGEPWEGEAPFVATSGPGPQGRGVIIGGAGEFAGATGTMFQTMNFRRIDAGGAVSHNEETYLLDSPLTSR</sequence>
<accession>A0AAW5SX70</accession>
<gene>
    <name evidence="1" type="ORF">H5P34_00305</name>
</gene>